<evidence type="ECO:0000256" key="3">
    <source>
        <dbReference type="ARBA" id="ARBA00008919"/>
    </source>
</evidence>
<evidence type="ECO:0000256" key="9">
    <source>
        <dbReference type="ARBA" id="ARBA00023034"/>
    </source>
</evidence>
<dbReference type="PANTHER" id="PTHR48438:SF1">
    <property type="entry name" value="ALPHA-(1,3)-FUCOSYLTRANSFERASE C-RELATED"/>
    <property type="match status" value="1"/>
</dbReference>
<keyword evidence="7" id="KW-0735">Signal-anchor</keyword>
<dbReference type="SUPFAM" id="SSF53756">
    <property type="entry name" value="UDP-Glycosyltransferase/glycogen phosphorylase"/>
    <property type="match status" value="1"/>
</dbReference>
<organism evidence="15 16">
    <name type="scientific">Lingula anatina</name>
    <name type="common">Brachiopod</name>
    <name type="synonym">Lingula unguis</name>
    <dbReference type="NCBI Taxonomy" id="7574"/>
    <lineage>
        <taxon>Eukaryota</taxon>
        <taxon>Metazoa</taxon>
        <taxon>Spiralia</taxon>
        <taxon>Lophotrochozoa</taxon>
        <taxon>Brachiopoda</taxon>
        <taxon>Linguliformea</taxon>
        <taxon>Lingulata</taxon>
        <taxon>Lingulida</taxon>
        <taxon>Linguloidea</taxon>
        <taxon>Lingulidae</taxon>
        <taxon>Lingula</taxon>
    </lineage>
</organism>
<evidence type="ECO:0000256" key="4">
    <source>
        <dbReference type="ARBA" id="ARBA00022676"/>
    </source>
</evidence>
<dbReference type="InterPro" id="IPR031481">
    <property type="entry name" value="Glyco_tran_10_N"/>
</dbReference>
<dbReference type="STRING" id="7574.A0A1S3HH35"/>
<protein>
    <recommendedName>
        <fullName evidence="12">Fucosyltransferase</fullName>
        <ecNumber evidence="12">2.4.1.-</ecNumber>
    </recommendedName>
</protein>
<evidence type="ECO:0000256" key="2">
    <source>
        <dbReference type="ARBA" id="ARBA00004922"/>
    </source>
</evidence>
<keyword evidence="10 12" id="KW-0472">Membrane</keyword>
<evidence type="ECO:0000256" key="11">
    <source>
        <dbReference type="ARBA" id="ARBA00023180"/>
    </source>
</evidence>
<comment type="similarity">
    <text evidence="3 12">Belongs to the glycosyltransferase 10 family.</text>
</comment>
<dbReference type="AlphaFoldDB" id="A0A1S3HH35"/>
<dbReference type="RefSeq" id="XP_013385385.1">
    <property type="nucleotide sequence ID" value="XM_013529931.1"/>
</dbReference>
<dbReference type="InterPro" id="IPR001503">
    <property type="entry name" value="Glyco_trans_10"/>
</dbReference>
<evidence type="ECO:0000256" key="5">
    <source>
        <dbReference type="ARBA" id="ARBA00022679"/>
    </source>
</evidence>
<evidence type="ECO:0000259" key="13">
    <source>
        <dbReference type="Pfam" id="PF00852"/>
    </source>
</evidence>
<dbReference type="InParanoid" id="A0A1S3HH35"/>
<keyword evidence="9 12" id="KW-0333">Golgi apparatus</keyword>
<dbReference type="GeneID" id="106155214"/>
<evidence type="ECO:0000256" key="10">
    <source>
        <dbReference type="ARBA" id="ARBA00023136"/>
    </source>
</evidence>
<dbReference type="Proteomes" id="UP000085678">
    <property type="component" value="Unplaced"/>
</dbReference>
<dbReference type="GO" id="GO:0000139">
    <property type="term" value="C:Golgi membrane"/>
    <property type="evidence" value="ECO:0007669"/>
    <property type="project" value="UniProtKB-SubCell"/>
</dbReference>
<keyword evidence="11" id="KW-0325">Glycoprotein</keyword>
<keyword evidence="15" id="KW-1185">Reference proteome</keyword>
<sequence length="406" mass="46662">MLAGAGYQKIGRNNMPYTPTTGLKSSLFCPFVVSALFILLYIGLGSVYLWAARPTFSNLIHSVETRDILRRASSLSSKIDVSRKKLILYWGSSMPNTCDYFRLIKPDPTFEDLNCPVNNCAWTEDKTKIKEADAVLFIDYCLSEPPPQGRNPRGRWVYVCHESPCNSLWSLHKWNGLFNWTMTYTKESDIYSPYARLVHNERGSSVSVLSKERSLLIAKKKSKLVAWMASHCPTSSRREEYVEQLQKYIPVDVYGKCGPLVCERNDTRCSELLNNDYKFYLAFENGLSKDYVTEKFFNMIPLNVIPITRSGANFSRLGIPAVLHLDTRDFKSPKDLAEYLKRLDQDDESYAALLRAKVKYRNQIVQPWNSYCDLCKKMNDPNEPRKSYSAEEIRKQHGPCLLPNDL</sequence>
<evidence type="ECO:0000259" key="14">
    <source>
        <dbReference type="Pfam" id="PF17039"/>
    </source>
</evidence>
<keyword evidence="5 12" id="KW-0808">Transferase</keyword>
<dbReference type="InterPro" id="IPR038577">
    <property type="entry name" value="GT10-like_C_sf"/>
</dbReference>
<gene>
    <name evidence="16" type="primary">LOC106155214</name>
</gene>
<dbReference type="PANTHER" id="PTHR48438">
    <property type="entry name" value="ALPHA-(1,3)-FUCOSYLTRANSFERASE C-RELATED"/>
    <property type="match status" value="1"/>
</dbReference>
<reference evidence="16" key="1">
    <citation type="submission" date="2025-08" db="UniProtKB">
        <authorList>
            <consortium name="RefSeq"/>
        </authorList>
    </citation>
    <scope>IDENTIFICATION</scope>
    <source>
        <tissue evidence="16">Gonads</tissue>
    </source>
</reference>
<dbReference type="OrthoDB" id="427096at2759"/>
<dbReference type="Gene3D" id="3.40.50.11660">
    <property type="entry name" value="Glycosyl transferase family 10, C-terminal domain"/>
    <property type="match status" value="1"/>
</dbReference>
<evidence type="ECO:0000256" key="8">
    <source>
        <dbReference type="ARBA" id="ARBA00022989"/>
    </source>
</evidence>
<feature type="domain" description="Fucosyltransferase N-terminal" evidence="14">
    <location>
        <begin position="83"/>
        <end position="194"/>
    </location>
</feature>
<feature type="domain" description="Fucosyltransferase C-terminal" evidence="13">
    <location>
        <begin position="219"/>
        <end position="389"/>
    </location>
</feature>
<comment type="pathway">
    <text evidence="2">Protein modification; protein glycosylation.</text>
</comment>
<accession>A0A1S3HH35</accession>
<dbReference type="EC" id="2.4.1.-" evidence="12"/>
<feature type="transmembrane region" description="Helical" evidence="12">
    <location>
        <begin position="27"/>
        <end position="51"/>
    </location>
</feature>
<proteinExistence type="inferred from homology"/>
<keyword evidence="4 12" id="KW-0328">Glycosyltransferase</keyword>
<dbReference type="InterPro" id="IPR055270">
    <property type="entry name" value="Glyco_tran_10_C"/>
</dbReference>
<evidence type="ECO:0000313" key="15">
    <source>
        <dbReference type="Proteomes" id="UP000085678"/>
    </source>
</evidence>
<dbReference type="FunFam" id="3.40.50.11660:FF:000004">
    <property type="entry name" value="Glycoprotein 3-alpha-L-fucosyltransferase A"/>
    <property type="match status" value="1"/>
</dbReference>
<keyword evidence="6 12" id="KW-0812">Transmembrane</keyword>
<evidence type="ECO:0000256" key="12">
    <source>
        <dbReference type="RuleBase" id="RU003832"/>
    </source>
</evidence>
<dbReference type="GO" id="GO:0032580">
    <property type="term" value="C:Golgi cisterna membrane"/>
    <property type="evidence" value="ECO:0007669"/>
    <property type="project" value="UniProtKB-SubCell"/>
</dbReference>
<keyword evidence="8 12" id="KW-1133">Transmembrane helix</keyword>
<dbReference type="UniPathway" id="UPA00378"/>
<evidence type="ECO:0000313" key="16">
    <source>
        <dbReference type="RefSeq" id="XP_013385385.1"/>
    </source>
</evidence>
<evidence type="ECO:0000256" key="7">
    <source>
        <dbReference type="ARBA" id="ARBA00022968"/>
    </source>
</evidence>
<dbReference type="KEGG" id="lak:106155214"/>
<dbReference type="Pfam" id="PF00852">
    <property type="entry name" value="Glyco_transf_10"/>
    <property type="match status" value="1"/>
</dbReference>
<comment type="subcellular location">
    <subcellularLocation>
        <location evidence="1">Golgi apparatus membrane</location>
        <topology evidence="1">Single-pass type II membrane protein</topology>
    </subcellularLocation>
    <subcellularLocation>
        <location evidence="12">Golgi apparatus</location>
        <location evidence="12">Golgi stack membrane</location>
        <topology evidence="12">Single-pass type II membrane protein</topology>
    </subcellularLocation>
</comment>
<name>A0A1S3HH35_LINAN</name>
<dbReference type="Pfam" id="PF17039">
    <property type="entry name" value="Glyco_tran_10_N"/>
    <property type="match status" value="1"/>
</dbReference>
<dbReference type="FunCoup" id="A0A1S3HH35">
    <property type="interactions" value="38"/>
</dbReference>
<evidence type="ECO:0000256" key="6">
    <source>
        <dbReference type="ARBA" id="ARBA00022692"/>
    </source>
</evidence>
<evidence type="ECO:0000256" key="1">
    <source>
        <dbReference type="ARBA" id="ARBA00004323"/>
    </source>
</evidence>
<dbReference type="GO" id="GO:0008417">
    <property type="term" value="F:fucosyltransferase activity"/>
    <property type="evidence" value="ECO:0007669"/>
    <property type="project" value="InterPro"/>
</dbReference>